<protein>
    <submittedName>
        <fullName evidence="3">Uncharacterized protein</fullName>
    </submittedName>
</protein>
<evidence type="ECO:0000256" key="2">
    <source>
        <dbReference type="SAM" id="MobiDB-lite"/>
    </source>
</evidence>
<feature type="compositionally biased region" description="Low complexity" evidence="2">
    <location>
        <begin position="672"/>
        <end position="697"/>
    </location>
</feature>
<dbReference type="EMBL" id="MU069954">
    <property type="protein sequence ID" value="KAF5831369.1"/>
    <property type="molecule type" value="Genomic_DNA"/>
</dbReference>
<evidence type="ECO:0000313" key="4">
    <source>
        <dbReference type="Proteomes" id="UP000815325"/>
    </source>
</evidence>
<gene>
    <name evidence="3" type="ORF">DUNSADRAFT_13211</name>
</gene>
<keyword evidence="1" id="KW-0175">Coiled coil</keyword>
<accession>A0ABQ7G9T5</accession>
<evidence type="ECO:0000313" key="3">
    <source>
        <dbReference type="EMBL" id="KAF5831369.1"/>
    </source>
</evidence>
<feature type="compositionally biased region" description="Low complexity" evidence="2">
    <location>
        <begin position="564"/>
        <end position="617"/>
    </location>
</feature>
<feature type="compositionally biased region" description="Low complexity" evidence="2">
    <location>
        <begin position="400"/>
        <end position="553"/>
    </location>
</feature>
<name>A0ABQ7G9T5_DUNSA</name>
<keyword evidence="4" id="KW-1185">Reference proteome</keyword>
<feature type="coiled-coil region" evidence="1">
    <location>
        <begin position="233"/>
        <end position="348"/>
    </location>
</feature>
<dbReference type="Proteomes" id="UP000815325">
    <property type="component" value="Unassembled WGS sequence"/>
</dbReference>
<proteinExistence type="predicted"/>
<feature type="region of interest" description="Disordered" evidence="2">
    <location>
        <begin position="151"/>
        <end position="170"/>
    </location>
</feature>
<comment type="caution">
    <text evidence="3">The sequence shown here is derived from an EMBL/GenBank/DDBJ whole genome shotgun (WGS) entry which is preliminary data.</text>
</comment>
<evidence type="ECO:0000256" key="1">
    <source>
        <dbReference type="SAM" id="Coils"/>
    </source>
</evidence>
<feature type="compositionally biased region" description="Low complexity" evidence="2">
    <location>
        <begin position="625"/>
        <end position="661"/>
    </location>
</feature>
<organism evidence="3 4">
    <name type="scientific">Dunaliella salina</name>
    <name type="common">Green alga</name>
    <name type="synonym">Protococcus salinus</name>
    <dbReference type="NCBI Taxonomy" id="3046"/>
    <lineage>
        <taxon>Eukaryota</taxon>
        <taxon>Viridiplantae</taxon>
        <taxon>Chlorophyta</taxon>
        <taxon>core chlorophytes</taxon>
        <taxon>Chlorophyceae</taxon>
        <taxon>CS clade</taxon>
        <taxon>Chlamydomonadales</taxon>
        <taxon>Dunaliellaceae</taxon>
        <taxon>Dunaliella</taxon>
    </lineage>
</organism>
<feature type="compositionally biased region" description="Low complexity" evidence="2">
    <location>
        <begin position="367"/>
        <end position="379"/>
    </location>
</feature>
<feature type="region of interest" description="Disordered" evidence="2">
    <location>
        <begin position="367"/>
        <end position="732"/>
    </location>
</feature>
<feature type="compositionally biased region" description="Polar residues" evidence="2">
    <location>
        <begin position="83"/>
        <end position="94"/>
    </location>
</feature>
<reference evidence="3" key="1">
    <citation type="submission" date="2017-08" db="EMBL/GenBank/DDBJ databases">
        <authorList>
            <person name="Polle J.E."/>
            <person name="Barry K."/>
            <person name="Cushman J."/>
            <person name="Schmutz J."/>
            <person name="Tran D."/>
            <person name="Hathwaick L.T."/>
            <person name="Yim W.C."/>
            <person name="Jenkins J."/>
            <person name="Mckie-Krisberg Z.M."/>
            <person name="Prochnik S."/>
            <person name="Lindquist E."/>
            <person name="Dockter R.B."/>
            <person name="Adam C."/>
            <person name="Molina H."/>
            <person name="Bunkerborg J."/>
            <person name="Jin E."/>
            <person name="Buchheim M."/>
            <person name="Magnuson J."/>
        </authorList>
    </citation>
    <scope>NUCLEOTIDE SEQUENCE</scope>
    <source>
        <strain evidence="3">CCAP 19/18</strain>
    </source>
</reference>
<sequence length="732" mass="73957">MFCRHSPGLEAQKRLPDWASSYYCKQTLPLLLPPCFHTSSLPVLRKGETGAQVLQRAVHGGGLQYPDEKATRSAYPQHASPIATAQPNSSSSFLGVNRDPRSKLLTGMAALTSLVEAGSLAACVLCCVQQMHMHAQSVALHQQQYLPVSQEAAGGSRGKKPEQLQAALADRTVPSPEWTWQWQQLGSLQASLLTCALLARFVASLLWKVVRHNGAKQSNATSATASLELSARVLRMEAMLAKQQQSLDNATRQADKAALAGRLHRHDIKQPTAQMQATLARHTELLLKLASAQEKLEKQVQDTQLLLGAMQNVSGRQFEVSVQAIQQLKAQQAQLQESLREVRAAAAEASKWASSGAAAAIQDNTQSLPSSAGGLLSSGRKNLGDQGRRYKGGLPGGSNQGNNNQGSSSQGGSLSGSSRGSQGSSGSVGSPCRSSLDPDEGSSSSLGAHSSPSSNGGSLSVSIQGSSNQGSSSKRGSLGGSNQDSNSQGSSSYGASLSGGSQGSHNQGSSSSLGALSSSSPSEGGSLSDSSACNSSQGSSSSLGSPASSDTSSNGGGSSDVAIGSGSSNVVSGMSSSVSSSSSLRSRGSRLSGGQQLSSIPSSDPLTSSSPSSSPGSGIEGPGTGSSSSSSSSSSSDTKLSSTPKSDSLTRNNGSSSSSSSPGNQIEGLGNGSSSSSSSSSGSSGSNSSIDDSGSSSGKHHGGSPRSGTISAWQASDPWAKPPPVVAHGGSS</sequence>
<feature type="region of interest" description="Disordered" evidence="2">
    <location>
        <begin position="71"/>
        <end position="95"/>
    </location>
</feature>